<evidence type="ECO:0000313" key="13">
    <source>
        <dbReference type="Proteomes" id="UP000287166"/>
    </source>
</evidence>
<dbReference type="EMBL" id="BFAD01000001">
    <property type="protein sequence ID" value="GBE78044.1"/>
    <property type="molecule type" value="Genomic_DNA"/>
</dbReference>
<evidence type="ECO:0000256" key="4">
    <source>
        <dbReference type="ARBA" id="ARBA00022968"/>
    </source>
</evidence>
<dbReference type="SUPFAM" id="SSF49899">
    <property type="entry name" value="Concanavalin A-like lectins/glucanases"/>
    <property type="match status" value="1"/>
</dbReference>
<evidence type="ECO:0000256" key="10">
    <source>
        <dbReference type="SAM" id="Phobius"/>
    </source>
</evidence>
<dbReference type="InParanoid" id="A0A401G7A8"/>
<dbReference type="STRING" id="139825.A0A401G7A8"/>
<dbReference type="Gene3D" id="2.60.120.200">
    <property type="match status" value="2"/>
</dbReference>
<dbReference type="GeneID" id="38774961"/>
<dbReference type="PROSITE" id="PS51762">
    <property type="entry name" value="GH16_2"/>
    <property type="match status" value="1"/>
</dbReference>
<keyword evidence="4" id="KW-0735">Signal-anchor</keyword>
<keyword evidence="13" id="KW-1185">Reference proteome</keyword>
<feature type="domain" description="GH16" evidence="11">
    <location>
        <begin position="193"/>
        <end position="562"/>
    </location>
</feature>
<evidence type="ECO:0000256" key="6">
    <source>
        <dbReference type="ARBA" id="ARBA00023136"/>
    </source>
</evidence>
<comment type="subcellular location">
    <subcellularLocation>
        <location evidence="1">Membrane</location>
        <topology evidence="1">Single-pass type II membrane protein</topology>
    </subcellularLocation>
</comment>
<keyword evidence="6 10" id="KW-0472">Membrane</keyword>
<dbReference type="OrthoDB" id="412647at2759"/>
<dbReference type="GO" id="GO:0015926">
    <property type="term" value="F:glucosidase activity"/>
    <property type="evidence" value="ECO:0007669"/>
    <property type="project" value="TreeGrafter"/>
</dbReference>
<dbReference type="AlphaFoldDB" id="A0A401G7A8"/>
<evidence type="ECO:0000256" key="7">
    <source>
        <dbReference type="ARBA" id="ARBA00023180"/>
    </source>
</evidence>
<dbReference type="GO" id="GO:0031505">
    <property type="term" value="P:fungal-type cell wall organization"/>
    <property type="evidence" value="ECO:0007669"/>
    <property type="project" value="TreeGrafter"/>
</dbReference>
<proteinExistence type="inferred from homology"/>
<feature type="transmembrane region" description="Helical" evidence="10">
    <location>
        <begin position="123"/>
        <end position="146"/>
    </location>
</feature>
<dbReference type="PANTHER" id="PTHR31361">
    <property type="entry name" value="BETA-GLUCAN SYNTHESIS-ASSOCIATED PROTEIN KRE6-RELATED"/>
    <property type="match status" value="1"/>
</dbReference>
<comment type="caution">
    <text evidence="12">The sequence shown here is derived from an EMBL/GenBank/DDBJ whole genome shotgun (WGS) entry which is preliminary data.</text>
</comment>
<feature type="region of interest" description="Disordered" evidence="9">
    <location>
        <begin position="1"/>
        <end position="51"/>
    </location>
</feature>
<dbReference type="GO" id="GO:0005886">
    <property type="term" value="C:plasma membrane"/>
    <property type="evidence" value="ECO:0007669"/>
    <property type="project" value="TreeGrafter"/>
</dbReference>
<evidence type="ECO:0000256" key="8">
    <source>
        <dbReference type="ARBA" id="ARBA00023316"/>
    </source>
</evidence>
<evidence type="ECO:0000256" key="9">
    <source>
        <dbReference type="SAM" id="MobiDB-lite"/>
    </source>
</evidence>
<dbReference type="GO" id="GO:0006078">
    <property type="term" value="P:(1-&gt;6)-beta-D-glucan biosynthetic process"/>
    <property type="evidence" value="ECO:0007669"/>
    <property type="project" value="TreeGrafter"/>
</dbReference>
<dbReference type="InterPro" id="IPR005629">
    <property type="entry name" value="Skn1/Kre6/Sbg1"/>
</dbReference>
<keyword evidence="5 10" id="KW-1133">Transmembrane helix</keyword>
<dbReference type="RefSeq" id="XP_027608957.1">
    <property type="nucleotide sequence ID" value="XM_027753156.1"/>
</dbReference>
<evidence type="ECO:0000313" key="12">
    <source>
        <dbReference type="EMBL" id="GBE78044.1"/>
    </source>
</evidence>
<dbReference type="InterPro" id="IPR000757">
    <property type="entry name" value="Beta-glucanase-like"/>
</dbReference>
<dbReference type="Pfam" id="PF03935">
    <property type="entry name" value="SKN1_KRE6_Sbg1"/>
    <property type="match status" value="1"/>
</dbReference>
<evidence type="ECO:0000256" key="5">
    <source>
        <dbReference type="ARBA" id="ARBA00022989"/>
    </source>
</evidence>
<keyword evidence="3 10" id="KW-0812">Transmembrane</keyword>
<dbReference type="FunFam" id="2.60.120.200:FF:000259">
    <property type="entry name" value="Chromosome 9, whole genome shotgun sequence"/>
    <property type="match status" value="1"/>
</dbReference>
<evidence type="ECO:0000259" key="11">
    <source>
        <dbReference type="PROSITE" id="PS51762"/>
    </source>
</evidence>
<dbReference type="GO" id="GO:0005789">
    <property type="term" value="C:endoplasmic reticulum membrane"/>
    <property type="evidence" value="ECO:0007669"/>
    <property type="project" value="TreeGrafter"/>
</dbReference>
<dbReference type="PANTHER" id="PTHR31361:SF15">
    <property type="entry name" value="GH16 DOMAIN-CONTAINING PROTEIN"/>
    <property type="match status" value="1"/>
</dbReference>
<organism evidence="12 13">
    <name type="scientific">Sparassis crispa</name>
    <dbReference type="NCBI Taxonomy" id="139825"/>
    <lineage>
        <taxon>Eukaryota</taxon>
        <taxon>Fungi</taxon>
        <taxon>Dikarya</taxon>
        <taxon>Basidiomycota</taxon>
        <taxon>Agaricomycotina</taxon>
        <taxon>Agaricomycetes</taxon>
        <taxon>Polyporales</taxon>
        <taxon>Sparassidaceae</taxon>
        <taxon>Sparassis</taxon>
    </lineage>
</organism>
<evidence type="ECO:0000256" key="3">
    <source>
        <dbReference type="ARBA" id="ARBA00022692"/>
    </source>
</evidence>
<dbReference type="FunCoup" id="A0A401G7A8">
    <property type="interactions" value="62"/>
</dbReference>
<sequence length="611" mass="67073">MASKLGPPQRRFAQQNSPSTVNLLSPPSSSTSPGVQAAFAQPPRTLRGVASDASLNASRYGSEKHGSVPHSISDKFSLSPDPSLWGADLSLNHQESDDFLHNPDPRRDRMNDQDGNIFTYRGIVNLGCVIILLVGLVALFAGYPLITHFTQHKPSTFGGFNIGGMNASGQVPSMPGNFGLVDTDTPKEALYKSDYINNKKWQLVFSDEFNVDGRSFWPGDDPYWEALDLHYWQTNNMEWVDPTAITTSNGSLKITMSAKKNHNLNYTSGMMTTWNKFCFTGGLIEVSVVIPGFNNVVGFWPAIWTMGNLGRAGYGASLEGMWPYTYDYCDVGTMPNQTNAGLPLAATENGDPNNGNALSYLPGQRLSRCSCPGSSHPGPMHEDGTFVGRAAPEIDVLEAQITGDPLIGQVSQSGQWAPFNHEYLWDNTSDTYSIKNTSSTYLNSYLGAAYQQATSAVTDSNQNAYERNGGEFAVYGYQYQPGFDGAYIGWIANGELVWVLQQPAMAADPIVEINQRPVPQEPMYVIVNLGMSNNFFPVDLENLPFPATMSIDYIRVYQDPSNINIGCDPKDFPTAAYINEYMEAYTNPNLTTWRGDYGQPFPNNSFAGPCP</sequence>
<dbReference type="CDD" id="cd02180">
    <property type="entry name" value="GH16_fungal_KRE6_glucanase"/>
    <property type="match status" value="1"/>
</dbReference>
<reference evidence="12 13" key="1">
    <citation type="journal article" date="2018" name="Sci. Rep.">
        <title>Genome sequence of the cauliflower mushroom Sparassis crispa (Hanabiratake) and its association with beneficial usage.</title>
        <authorList>
            <person name="Kiyama R."/>
            <person name="Furutani Y."/>
            <person name="Kawaguchi K."/>
            <person name="Nakanishi T."/>
        </authorList>
    </citation>
    <scope>NUCLEOTIDE SEQUENCE [LARGE SCALE GENOMIC DNA]</scope>
</reference>
<dbReference type="Proteomes" id="UP000287166">
    <property type="component" value="Unassembled WGS sequence"/>
</dbReference>
<name>A0A401G7A8_9APHY</name>
<keyword evidence="8" id="KW-0961">Cell wall biogenesis/degradation</keyword>
<keyword evidence="7" id="KW-0325">Glycoprotein</keyword>
<dbReference type="InterPro" id="IPR013320">
    <property type="entry name" value="ConA-like_dom_sf"/>
</dbReference>
<accession>A0A401G7A8</accession>
<protein>
    <submittedName>
        <fullName evidence="12">Beta-glucan synthesis-associated protein</fullName>
    </submittedName>
</protein>
<comment type="similarity">
    <text evidence="2">Belongs to the SKN1/KRE6 family.</text>
</comment>
<gene>
    <name evidence="12" type="ORF">SCP_0109260</name>
</gene>
<evidence type="ECO:0000256" key="2">
    <source>
        <dbReference type="ARBA" id="ARBA00010962"/>
    </source>
</evidence>
<evidence type="ECO:0000256" key="1">
    <source>
        <dbReference type="ARBA" id="ARBA00004606"/>
    </source>
</evidence>
<feature type="compositionally biased region" description="Low complexity" evidence="9">
    <location>
        <begin position="16"/>
        <end position="33"/>
    </location>
</feature>